<evidence type="ECO:0000259" key="8">
    <source>
        <dbReference type="Pfam" id="PF05504"/>
    </source>
</evidence>
<dbReference type="EMBL" id="LAYY01000016">
    <property type="protein sequence ID" value="KKK37244.1"/>
    <property type="molecule type" value="Genomic_DNA"/>
</dbReference>
<comment type="similarity">
    <text evidence="2">Belongs to the GerABKC lipoprotein family.</text>
</comment>
<evidence type="ECO:0000256" key="2">
    <source>
        <dbReference type="ARBA" id="ARBA00007886"/>
    </source>
</evidence>
<dbReference type="Pfam" id="PF05504">
    <property type="entry name" value="Spore_GerAC"/>
    <property type="match status" value="1"/>
</dbReference>
<keyword evidence="5" id="KW-0472">Membrane</keyword>
<keyword evidence="7" id="KW-0449">Lipoprotein</keyword>
<dbReference type="InterPro" id="IPR008844">
    <property type="entry name" value="Spore_GerAC-like"/>
</dbReference>
<comment type="caution">
    <text evidence="10">The sequence shown here is derived from an EMBL/GenBank/DDBJ whole genome shotgun (WGS) entry which is preliminary data.</text>
</comment>
<evidence type="ECO:0000256" key="7">
    <source>
        <dbReference type="ARBA" id="ARBA00023288"/>
    </source>
</evidence>
<comment type="subcellular location">
    <subcellularLocation>
        <location evidence="1">Membrane</location>
        <topology evidence="1">Lipid-anchor</topology>
    </subcellularLocation>
</comment>
<dbReference type="InterPro" id="IPR057336">
    <property type="entry name" value="GerAC_N"/>
</dbReference>
<reference evidence="10 11" key="1">
    <citation type="submission" date="2015-04" db="EMBL/GenBank/DDBJ databases">
        <title>Taxonomic description and genome sequence of Bacillus campisalis sp. nov., a novel member of the genus Bacillus isolated from solar saltern.</title>
        <authorList>
            <person name="Mathan Kumar R."/>
            <person name="Kaur G."/>
            <person name="Kumar A."/>
            <person name="Singh N.K."/>
            <person name="Kaur N."/>
            <person name="Kumar N."/>
            <person name="Mayilraj S."/>
        </authorList>
    </citation>
    <scope>NUCLEOTIDE SEQUENCE [LARGE SCALE GENOMIC DNA]</scope>
    <source>
        <strain evidence="10 11">SA2-6</strain>
    </source>
</reference>
<keyword evidence="11" id="KW-1185">Reference proteome</keyword>
<gene>
    <name evidence="10" type="ORF">WQ57_14910</name>
</gene>
<sequence>MRSPIFTVLLIGCICFLTGFSPFSDQNTVEEIAPVTFLAVKQGEEKGSLTVATLVPPIMNEEKQFFSTKVRLLEQGRRQFNFKYYREIRFGQLRMLFIDEQIAKTGIVNLMDTLLTDPEVSPRLFLIVFKGDFEAYTKNQMQKQKDLDYYLYRMFKHYEKENQGEIAVTNIHEFMEKTHTPYSDPYMPVFNVDKNCFSYEGTGFFSNGKLKGQTDKEQDQFFLLLSKSKFLKNVIIEPLDLSLGEVHAIVKKQVNLKDHTVVLKIQYRGRIDEYRGSKDLNSQADFYELTDEIKDYLEEGTVSLLKTFQELGVDPLEIGRQTLTPVSKSMSAEDWLTFWKSAKIKVDCSIELEPLTI</sequence>
<dbReference type="Pfam" id="PF25198">
    <property type="entry name" value="Spore_GerAC_N"/>
    <property type="match status" value="1"/>
</dbReference>
<dbReference type="PANTHER" id="PTHR35789:SF1">
    <property type="entry name" value="SPORE GERMINATION PROTEIN B3"/>
    <property type="match status" value="1"/>
</dbReference>
<feature type="domain" description="Spore germination GerAC-like C-terminal" evidence="8">
    <location>
        <begin position="200"/>
        <end position="352"/>
    </location>
</feature>
<keyword evidence="3" id="KW-0309">Germination</keyword>
<evidence type="ECO:0000313" key="11">
    <source>
        <dbReference type="Proteomes" id="UP000034166"/>
    </source>
</evidence>
<dbReference type="PANTHER" id="PTHR35789">
    <property type="entry name" value="SPORE GERMINATION PROTEIN B3"/>
    <property type="match status" value="1"/>
</dbReference>
<evidence type="ECO:0000256" key="4">
    <source>
        <dbReference type="ARBA" id="ARBA00022729"/>
    </source>
</evidence>
<name>A0A0M2SRM5_9BACI</name>
<evidence type="ECO:0000256" key="1">
    <source>
        <dbReference type="ARBA" id="ARBA00004635"/>
    </source>
</evidence>
<evidence type="ECO:0000256" key="6">
    <source>
        <dbReference type="ARBA" id="ARBA00023139"/>
    </source>
</evidence>
<feature type="domain" description="Spore germination protein N-terminal" evidence="9">
    <location>
        <begin position="25"/>
        <end position="191"/>
    </location>
</feature>
<dbReference type="Gene3D" id="3.30.300.210">
    <property type="entry name" value="Nutrient germinant receptor protein C, domain 3"/>
    <property type="match status" value="1"/>
</dbReference>
<evidence type="ECO:0000259" key="9">
    <source>
        <dbReference type="Pfam" id="PF25198"/>
    </source>
</evidence>
<dbReference type="GO" id="GO:0009847">
    <property type="term" value="P:spore germination"/>
    <property type="evidence" value="ECO:0007669"/>
    <property type="project" value="InterPro"/>
</dbReference>
<dbReference type="InterPro" id="IPR038501">
    <property type="entry name" value="Spore_GerAC_C_sf"/>
</dbReference>
<evidence type="ECO:0000256" key="3">
    <source>
        <dbReference type="ARBA" id="ARBA00022544"/>
    </source>
</evidence>
<dbReference type="AlphaFoldDB" id="A0A0M2SRM5"/>
<evidence type="ECO:0000313" key="10">
    <source>
        <dbReference type="EMBL" id="KKK37244.1"/>
    </source>
</evidence>
<dbReference type="RefSeq" id="WP_046524582.1">
    <property type="nucleotide sequence ID" value="NZ_LAYY01000016.1"/>
</dbReference>
<keyword evidence="6" id="KW-0564">Palmitate</keyword>
<dbReference type="GO" id="GO:0016020">
    <property type="term" value="C:membrane"/>
    <property type="evidence" value="ECO:0007669"/>
    <property type="project" value="UniProtKB-SubCell"/>
</dbReference>
<evidence type="ECO:0000256" key="5">
    <source>
        <dbReference type="ARBA" id="ARBA00023136"/>
    </source>
</evidence>
<organism evidence="10 11">
    <name type="scientific">Mesobacillus campisalis</name>
    <dbReference type="NCBI Taxonomy" id="1408103"/>
    <lineage>
        <taxon>Bacteria</taxon>
        <taxon>Bacillati</taxon>
        <taxon>Bacillota</taxon>
        <taxon>Bacilli</taxon>
        <taxon>Bacillales</taxon>
        <taxon>Bacillaceae</taxon>
        <taxon>Mesobacillus</taxon>
    </lineage>
</organism>
<dbReference type="Proteomes" id="UP000034166">
    <property type="component" value="Unassembled WGS sequence"/>
</dbReference>
<proteinExistence type="inferred from homology"/>
<accession>A0A0M2SRM5</accession>
<keyword evidence="4" id="KW-0732">Signal</keyword>
<dbReference type="InterPro" id="IPR046953">
    <property type="entry name" value="Spore_GerAC-like_C"/>
</dbReference>
<protein>
    <submittedName>
        <fullName evidence="10">Spore gernimation protein</fullName>
    </submittedName>
</protein>
<dbReference type="PATRIC" id="fig|1408103.3.peg.3352"/>